<gene>
    <name evidence="1" type="ORF">KGF57_000598</name>
</gene>
<comment type="caution">
    <text evidence="1">The sequence shown here is derived from an EMBL/GenBank/DDBJ whole genome shotgun (WGS) entry which is preliminary data.</text>
</comment>
<dbReference type="RefSeq" id="XP_051610863.1">
    <property type="nucleotide sequence ID" value="XM_051755082.1"/>
</dbReference>
<dbReference type="EMBL" id="JAIHNG010000035">
    <property type="protein sequence ID" value="KAI5966634.1"/>
    <property type="molecule type" value="Genomic_DNA"/>
</dbReference>
<dbReference type="Proteomes" id="UP001204833">
    <property type="component" value="Unassembled WGS sequence"/>
</dbReference>
<accession>A0AAD5G0N3</accession>
<evidence type="ECO:0000313" key="2">
    <source>
        <dbReference type="Proteomes" id="UP001204833"/>
    </source>
</evidence>
<organism evidence="1 2">
    <name type="scientific">Candida theae</name>
    <dbReference type="NCBI Taxonomy" id="1198502"/>
    <lineage>
        <taxon>Eukaryota</taxon>
        <taxon>Fungi</taxon>
        <taxon>Dikarya</taxon>
        <taxon>Ascomycota</taxon>
        <taxon>Saccharomycotina</taxon>
        <taxon>Pichiomycetes</taxon>
        <taxon>Debaryomycetaceae</taxon>
        <taxon>Candida/Lodderomyces clade</taxon>
        <taxon>Candida</taxon>
    </lineage>
</organism>
<protein>
    <submittedName>
        <fullName evidence="1">Uncharacterized protein</fullName>
    </submittedName>
</protein>
<reference evidence="1 2" key="1">
    <citation type="journal article" date="2022" name="DNA Res.">
        <title>Genome analysis of five recently described species of the CUG-Ser clade uncovers Candida theae as a new hybrid lineage with pathogenic potential in the Candida parapsilosis species complex.</title>
        <authorList>
            <person name="Mixao V."/>
            <person name="Del Olmo V."/>
            <person name="Hegedusova E."/>
            <person name="Saus E."/>
            <person name="Pryszcz L."/>
            <person name="Cillingova A."/>
            <person name="Nosek J."/>
            <person name="Gabaldon T."/>
        </authorList>
    </citation>
    <scope>NUCLEOTIDE SEQUENCE [LARGE SCALE GENOMIC DNA]</scope>
    <source>
        <strain evidence="1 2">CBS 12239</strain>
    </source>
</reference>
<proteinExistence type="predicted"/>
<dbReference type="GeneID" id="76148657"/>
<sequence>MSQAQLSPCKNHVAQIQPLPDSIVLSIFQTPQNKLHRSFQVLEVIRSKYSTNDIPTTLDISFAWEYKQSGKECQKLAVLVKNMAAVFILDIDKDEASSVLIRHPISELIESIEWIPPTVHQKDTGYANSTQLVLFSEYNLSANLYSLDCTRKLCTVYKPIDDGIIIRKTSTGSYWCLIADTFEYNVPPTLYQFLNTGSVSILVNSVRLQNFMSEEALVDWSTSGNWLQILDRNDTLSSYNLKVYGSNGSFGPDLTKPVVQLEFYNEVKEKGEIMVSKGGVHSCWCSSGETELLLLARVIGPYLEIRGVSMRLLKVVLHVTKTLEEVAAKRNSFGVVKISYLHPLVFVQLGNHIVYLFKFDIDDTALHYVTWIETQSSILDILSDESRCFIVSEHQIVLYENGVEKILLSTNAAIYSASLLDNQTIIVFAREANGEFWEYLSIKQSTQSNKSSAGSNTMDEVTDTFANRKRARFK</sequence>
<dbReference type="AlphaFoldDB" id="A0AAD5G0N3"/>
<name>A0AAD5G0N3_9ASCO</name>
<evidence type="ECO:0000313" key="1">
    <source>
        <dbReference type="EMBL" id="KAI5966634.1"/>
    </source>
</evidence>
<keyword evidence="2" id="KW-1185">Reference proteome</keyword>